<dbReference type="PANTHER" id="PTHR46407">
    <property type="entry name" value="OS02G0208700 PROTEIN"/>
    <property type="match status" value="1"/>
</dbReference>
<organism evidence="3 4">
    <name type="scientific">Streptomyces atriruber</name>
    <dbReference type="NCBI Taxonomy" id="545121"/>
    <lineage>
        <taxon>Bacteria</taxon>
        <taxon>Bacillati</taxon>
        <taxon>Actinomycetota</taxon>
        <taxon>Actinomycetes</taxon>
        <taxon>Kitasatosporales</taxon>
        <taxon>Streptomycetaceae</taxon>
        <taxon>Streptomyces</taxon>
    </lineage>
</organism>
<dbReference type="EMBL" id="JBEYXV010000020">
    <property type="protein sequence ID" value="MEU6825383.1"/>
    <property type="molecule type" value="Genomic_DNA"/>
</dbReference>
<evidence type="ECO:0000313" key="3">
    <source>
        <dbReference type="EMBL" id="MEU6825383.1"/>
    </source>
</evidence>
<evidence type="ECO:0000259" key="2">
    <source>
        <dbReference type="Pfam" id="PF20248"/>
    </source>
</evidence>
<evidence type="ECO:0000256" key="1">
    <source>
        <dbReference type="SAM" id="MobiDB-lite"/>
    </source>
</evidence>
<dbReference type="Gene3D" id="2.120.10.80">
    <property type="entry name" value="Kelch-type beta propeller"/>
    <property type="match status" value="2"/>
</dbReference>
<protein>
    <submittedName>
        <fullName evidence="3">DUF6603 domain-containing protein</fullName>
    </submittedName>
</protein>
<dbReference type="RefSeq" id="WP_359355726.1">
    <property type="nucleotide sequence ID" value="NZ_JBEYXV010000020.1"/>
</dbReference>
<dbReference type="SMART" id="SM00612">
    <property type="entry name" value="Kelch"/>
    <property type="match status" value="5"/>
</dbReference>
<dbReference type="SUPFAM" id="SSF117281">
    <property type="entry name" value="Kelch motif"/>
    <property type="match status" value="2"/>
</dbReference>
<name>A0ABV3BWJ3_9ACTN</name>
<dbReference type="Gene3D" id="2.130.10.80">
    <property type="entry name" value="Galactose oxidase/kelch, beta-propeller"/>
    <property type="match status" value="1"/>
</dbReference>
<dbReference type="Proteomes" id="UP001551176">
    <property type="component" value="Unassembled WGS sequence"/>
</dbReference>
<keyword evidence="4" id="KW-1185">Reference proteome</keyword>
<feature type="domain" description="DUF6603" evidence="2">
    <location>
        <begin position="472"/>
        <end position="1034"/>
    </location>
</feature>
<gene>
    <name evidence="3" type="ORF">ABZ921_32585</name>
</gene>
<dbReference type="InterPro" id="IPR037293">
    <property type="entry name" value="Gal_Oxidase_central_sf"/>
</dbReference>
<sequence>MAEQGTFDKLVAEVGQALLPLREAVASPEGFVGLLNELGWTAAEPPAPLRALGTSVDTLFDSLRRLLGDGGLNEGAPGLRASAPAKPESAADVSADDAARVLAAVQGLVTAIRAIADAPDSAIPAHLRADGFREKFPRQLLDHLVITYLQRFHPSVGFGLRAFGVIKAAYVPPTGSRPSHTRMTLDVTDVPKVLDDPSLVLKNAYGWGGPDLDFDELASQLDNLFLAMGFDVRIAALSDGAQTAVQGPRQDPLGPTATALTFAAFDQSVGGDEGEGRARGAVRLVRVPSAVPGGAPGLALLPSLTGSLGLRFELACGIAVTVRSALDLQGGVALLARPGEGVDVITGFESGGTPGHVKGAIEVTAESMAADGQPVLLLGTPDGTRLQFRALSGTGGVRIDGGQDDPVDVFAEFDLQGLEFVFKAGADADGFLAAVLPADGFRIGGDLTLGVSHRDGLYFRGTSNLELQIPVGRRIGPVEVQSLSISVSPSGGAVPVGLGATFKAQLGPVTAVVDKVGLTALFEGRPGQDGNLGPLDVSLGFKPPGGAGLSIDAGVVRGGGFLAFDSARGEYAGAMELEFADFLALKAIGLVSTRMPDGSKGFSLLVVLTADFGEGIQLGYGFTLLAVGGLIGLNRGMNLQALAEGIRTGSIESVMFPRDVIANAPRILSDLNAFFPPEQGTFLIGPMAKIGWATPTLVSISLGLIIEIPGNIAVLGTLRATLPNLKLPLLDLRVDFFGALEPGKNRLWFEARLVDSHVLTMPLDGGMGILVAWGDNPDLVLTVGGFHPSYKAPPLPFAVPERVSVDILHRDKQLIRISGYFAITSNTVQFGSKAELRLGFGSFGIEGHLSFDALFQFNPFRFDIAISASVSLKAFGVGVFSIDLRFQLEGPAPWRAHGRGSIGFLFFSISANFDITWGESLTTTLPPVLVLPLLATELSKTEGWQTRLPTGSGKPLVSLRQLPPSDDLVLHPLGTLSVQQRALPLNVRLDKVGTRRAADGRRFTVAPAPGSGLVRVSDTGDKFAMAQYQDMSDAAKLSSPAYETQDTGLELTAAAGSLASARVVRRSARYELHILDSAPATNGARGAAEPDSQGTEPPARLSAGRTKRFHSVSPAVFDGLLQGSSTSRSPLSRREALLRQPFATADTVRVADQRFVVAYVRSNVPALPPRALGRGPAGAPVDFRNQATAADALADFVAADPTLDGLLHVIPASEAAVAPFVPGTWADTGTLPTPVAQVDSVLLATGKALLAGGTGAAGTAVAATALFDPTAGVWTASVAMSAARRLHTTTRLSDGRVLAAGGRGANGAPLASAEVFDAPAVAWTQSGPMGTARFAHSATALSGGRVLAAGGSAARGGQGFGALRSAELFDPATRAWTATAPMNDARTGHQAVLLRDGRVLVVGGALPTGGSGDAALAYCELYDPASGTWSPTGSLHTARKGHQATLLPDGRVLVTGGEAVVAADGTFSPRALASAELYDPLSGTWTPAAPMPGGRARHRALLTRAGDVLVIGGTTGPGCTAGFRSVLAYDPAAGTWTRIAGLSQGRWSIAVAELADDRVLVTGGIAAAGTAAAGPGPLQLAATGEALIP</sequence>
<dbReference type="InterPro" id="IPR046538">
    <property type="entry name" value="DUF6603"/>
</dbReference>
<dbReference type="Pfam" id="PF20248">
    <property type="entry name" value="DUF6603"/>
    <property type="match status" value="1"/>
</dbReference>
<accession>A0ABV3BWJ3</accession>
<proteinExistence type="predicted"/>
<evidence type="ECO:0000313" key="4">
    <source>
        <dbReference type="Proteomes" id="UP001551176"/>
    </source>
</evidence>
<feature type="region of interest" description="Disordered" evidence="1">
    <location>
        <begin position="1080"/>
        <end position="1105"/>
    </location>
</feature>
<dbReference type="InterPro" id="IPR006652">
    <property type="entry name" value="Kelch_1"/>
</dbReference>
<dbReference type="InterPro" id="IPR015915">
    <property type="entry name" value="Kelch-typ_b-propeller"/>
</dbReference>
<dbReference type="PANTHER" id="PTHR46407:SF3">
    <property type="entry name" value="OS02G0208700 PROTEIN"/>
    <property type="match status" value="1"/>
</dbReference>
<comment type="caution">
    <text evidence="3">The sequence shown here is derived from an EMBL/GenBank/DDBJ whole genome shotgun (WGS) entry which is preliminary data.</text>
</comment>
<dbReference type="Pfam" id="PF01344">
    <property type="entry name" value="Kelch_1"/>
    <property type="match status" value="2"/>
</dbReference>
<reference evidence="3 4" key="1">
    <citation type="submission" date="2024-06" db="EMBL/GenBank/DDBJ databases">
        <title>The Natural Products Discovery Center: Release of the First 8490 Sequenced Strains for Exploring Actinobacteria Biosynthetic Diversity.</title>
        <authorList>
            <person name="Kalkreuter E."/>
            <person name="Kautsar S.A."/>
            <person name="Yang D."/>
            <person name="Bader C.D."/>
            <person name="Teijaro C.N."/>
            <person name="Fluegel L."/>
            <person name="Davis C.M."/>
            <person name="Simpson J.R."/>
            <person name="Lauterbach L."/>
            <person name="Steele A.D."/>
            <person name="Gui C."/>
            <person name="Meng S."/>
            <person name="Li G."/>
            <person name="Viehrig K."/>
            <person name="Ye F."/>
            <person name="Su P."/>
            <person name="Kiefer A.F."/>
            <person name="Nichols A."/>
            <person name="Cepeda A.J."/>
            <person name="Yan W."/>
            <person name="Fan B."/>
            <person name="Jiang Y."/>
            <person name="Adhikari A."/>
            <person name="Zheng C.-J."/>
            <person name="Schuster L."/>
            <person name="Cowan T.M."/>
            <person name="Smanski M.J."/>
            <person name="Chevrette M.G."/>
            <person name="De Carvalho L.P.S."/>
            <person name="Shen B."/>
        </authorList>
    </citation>
    <scope>NUCLEOTIDE SEQUENCE [LARGE SCALE GENOMIC DNA]</scope>
    <source>
        <strain evidence="3 4">NPDC046838</strain>
    </source>
</reference>
<dbReference type="InterPro" id="IPR044595">
    <property type="entry name" value="KMD1-4"/>
</dbReference>